<dbReference type="AlphaFoldDB" id="Q4S0B5"/>
<dbReference type="EMBL" id="CAAE01014781">
    <property type="protein sequence ID" value="CAG05917.1"/>
    <property type="molecule type" value="Genomic_DNA"/>
</dbReference>
<reference evidence="1" key="1">
    <citation type="journal article" date="2004" name="Nature">
        <title>Genome duplication in the teleost fish Tetraodon nigroviridis reveals the early vertebrate proto-karyotype.</title>
        <authorList>
            <person name="Jaillon O."/>
            <person name="Aury J.-M."/>
            <person name="Brunet F."/>
            <person name="Petit J.-L."/>
            <person name="Stange-Thomann N."/>
            <person name="Mauceli E."/>
            <person name="Bouneau L."/>
            <person name="Fischer C."/>
            <person name="Ozouf-Costaz C."/>
            <person name="Bernot A."/>
            <person name="Nicaud S."/>
            <person name="Jaffe D."/>
            <person name="Fisher S."/>
            <person name="Lutfalla G."/>
            <person name="Dossat C."/>
            <person name="Segurens B."/>
            <person name="Dasilva C."/>
            <person name="Salanoubat M."/>
            <person name="Levy M."/>
            <person name="Boudet N."/>
            <person name="Castellano S."/>
            <person name="Anthouard V."/>
            <person name="Jubin C."/>
            <person name="Castelli V."/>
            <person name="Katinka M."/>
            <person name="Vacherie B."/>
            <person name="Biemont C."/>
            <person name="Skalli Z."/>
            <person name="Cattolico L."/>
            <person name="Poulain J."/>
            <person name="De Berardinis V."/>
            <person name="Cruaud C."/>
            <person name="Duprat S."/>
            <person name="Brottier P."/>
            <person name="Coutanceau J.-P."/>
            <person name="Gouzy J."/>
            <person name="Parra G."/>
            <person name="Lardier G."/>
            <person name="Chapple C."/>
            <person name="McKernan K.J."/>
            <person name="McEwan P."/>
            <person name="Bosak S."/>
            <person name="Kellis M."/>
            <person name="Volff J.-N."/>
            <person name="Guigo R."/>
            <person name="Zody M.C."/>
            <person name="Mesirov J."/>
            <person name="Lindblad-Toh K."/>
            <person name="Birren B."/>
            <person name="Nusbaum C."/>
            <person name="Kahn D."/>
            <person name="Robinson-Rechavi M."/>
            <person name="Laudet V."/>
            <person name="Schachter V."/>
            <person name="Quetier F."/>
            <person name="Saurin W."/>
            <person name="Scarpelli C."/>
            <person name="Wincker P."/>
            <person name="Lander E.S."/>
            <person name="Weissenbach J."/>
            <person name="Roest Crollius H."/>
        </authorList>
    </citation>
    <scope>NUCLEOTIDE SEQUENCE [LARGE SCALE GENOMIC DNA]</scope>
</reference>
<accession>Q4S0B5</accession>
<sequence>MVTTGERRWGNWPGGQADAVITGHSWISPLPFSECDTRPSTKAPRHHTIHVNEMPAAECRCGGARLPHCIGATERNQNIPSLPVLSLFDNSLSSPSLQGSNTPNLLNNEEPPISYIARLH</sequence>
<gene>
    <name evidence="1" type="ORF">GSTENG00026100001</name>
</gene>
<comment type="caution">
    <text evidence="1">The sequence shown here is derived from an EMBL/GenBank/DDBJ whole genome shotgun (WGS) entry which is preliminary data.</text>
</comment>
<proteinExistence type="predicted"/>
<organism evidence="1">
    <name type="scientific">Tetraodon nigroviridis</name>
    <name type="common">Spotted green pufferfish</name>
    <name type="synonym">Chelonodon nigroviridis</name>
    <dbReference type="NCBI Taxonomy" id="99883"/>
    <lineage>
        <taxon>Eukaryota</taxon>
        <taxon>Metazoa</taxon>
        <taxon>Chordata</taxon>
        <taxon>Craniata</taxon>
        <taxon>Vertebrata</taxon>
        <taxon>Euteleostomi</taxon>
        <taxon>Actinopterygii</taxon>
        <taxon>Neopterygii</taxon>
        <taxon>Teleostei</taxon>
        <taxon>Neoteleostei</taxon>
        <taxon>Acanthomorphata</taxon>
        <taxon>Eupercaria</taxon>
        <taxon>Tetraodontiformes</taxon>
        <taxon>Tetradontoidea</taxon>
        <taxon>Tetraodontidae</taxon>
        <taxon>Tetraodon</taxon>
    </lineage>
</organism>
<dbReference type="KEGG" id="tng:GSTEN00026100G001"/>
<name>Q4S0B5_TETNG</name>
<protein>
    <submittedName>
        <fullName evidence="1">(spotted green pufferfish) hypothetical protein</fullName>
    </submittedName>
</protein>
<reference evidence="1" key="2">
    <citation type="submission" date="2004-02" db="EMBL/GenBank/DDBJ databases">
        <authorList>
            <consortium name="Genoscope"/>
            <consortium name="Whitehead Institute Centre for Genome Research"/>
        </authorList>
    </citation>
    <scope>NUCLEOTIDE SEQUENCE</scope>
</reference>
<evidence type="ECO:0000313" key="1">
    <source>
        <dbReference type="EMBL" id="CAG05917.1"/>
    </source>
</evidence>